<feature type="compositionally biased region" description="Basic and acidic residues" evidence="1">
    <location>
        <begin position="9"/>
        <end position="27"/>
    </location>
</feature>
<dbReference type="EMBL" id="KZ507165">
    <property type="protein sequence ID" value="PKU37398.1"/>
    <property type="molecule type" value="Genomic_DNA"/>
</dbReference>
<dbReference type="Proteomes" id="UP000233556">
    <property type="component" value="Unassembled WGS sequence"/>
</dbReference>
<reference evidence="3" key="2">
    <citation type="submission" date="2017-12" db="EMBL/GenBank/DDBJ databases">
        <title>Genome sequence of the Bar-tailed Godwit (Limosa lapponica baueri).</title>
        <authorList>
            <person name="Lima N.C.B."/>
            <person name="Parody-Merino A.M."/>
            <person name="Battley P.F."/>
            <person name="Fidler A.E."/>
            <person name="Prosdocimi F."/>
        </authorList>
    </citation>
    <scope>NUCLEOTIDE SEQUENCE [LARGE SCALE GENOMIC DNA]</scope>
</reference>
<gene>
    <name evidence="2" type="ORF">llap_12298</name>
</gene>
<name>A0A2I0TUB3_LIMLA</name>
<reference evidence="3" key="1">
    <citation type="submission" date="2017-11" db="EMBL/GenBank/DDBJ databases">
        <authorList>
            <person name="Lima N.C."/>
            <person name="Parody-Merino A.M."/>
            <person name="Battley P.F."/>
            <person name="Fidler A.E."/>
            <person name="Prosdocimi F."/>
        </authorList>
    </citation>
    <scope>NUCLEOTIDE SEQUENCE [LARGE SCALE GENOMIC DNA]</scope>
</reference>
<sequence length="126" mass="14355">MSSPEEQPLEIKSKPQPEKTIEDKDRLHDHDLKREECRGFVLLLYADTLTQCPSSRWESEQRSGVITFGVTHPGVTDHTQSHPAPSVIYFHSLPSNTPNRIAGYLYLEGVRGVSAFNCYVENHKLY</sequence>
<keyword evidence="3" id="KW-1185">Reference proteome</keyword>
<proteinExistence type="predicted"/>
<accession>A0A2I0TUB3</accession>
<organism evidence="2 3">
    <name type="scientific">Limosa lapponica baueri</name>
    <dbReference type="NCBI Taxonomy" id="1758121"/>
    <lineage>
        <taxon>Eukaryota</taxon>
        <taxon>Metazoa</taxon>
        <taxon>Chordata</taxon>
        <taxon>Craniata</taxon>
        <taxon>Vertebrata</taxon>
        <taxon>Euteleostomi</taxon>
        <taxon>Archelosauria</taxon>
        <taxon>Archosauria</taxon>
        <taxon>Dinosauria</taxon>
        <taxon>Saurischia</taxon>
        <taxon>Theropoda</taxon>
        <taxon>Coelurosauria</taxon>
        <taxon>Aves</taxon>
        <taxon>Neognathae</taxon>
        <taxon>Neoaves</taxon>
        <taxon>Charadriiformes</taxon>
        <taxon>Scolopacidae</taxon>
        <taxon>Limosa</taxon>
    </lineage>
</organism>
<feature type="region of interest" description="Disordered" evidence="1">
    <location>
        <begin position="1"/>
        <end position="27"/>
    </location>
</feature>
<evidence type="ECO:0000256" key="1">
    <source>
        <dbReference type="SAM" id="MobiDB-lite"/>
    </source>
</evidence>
<dbReference type="AlphaFoldDB" id="A0A2I0TUB3"/>
<protein>
    <submittedName>
        <fullName evidence="2">Uncharacterized protein</fullName>
    </submittedName>
</protein>
<evidence type="ECO:0000313" key="2">
    <source>
        <dbReference type="EMBL" id="PKU37398.1"/>
    </source>
</evidence>
<evidence type="ECO:0000313" key="3">
    <source>
        <dbReference type="Proteomes" id="UP000233556"/>
    </source>
</evidence>